<reference evidence="1 2" key="1">
    <citation type="submission" date="2020-05" db="EMBL/GenBank/DDBJ databases">
        <title>Genome Sequencing of Type Strains.</title>
        <authorList>
            <person name="Lemaire J.F."/>
            <person name="Inderbitzin P."/>
            <person name="Gregorio O.A."/>
            <person name="Collins S.B."/>
            <person name="Wespe N."/>
            <person name="Knight-Connoni V."/>
        </authorList>
    </citation>
    <scope>NUCLEOTIDE SEQUENCE [LARGE SCALE GENOMIC DNA]</scope>
    <source>
        <strain evidence="1 2">DSM 20512</strain>
    </source>
</reference>
<protein>
    <submittedName>
        <fullName evidence="1">Uncharacterized protein</fullName>
    </submittedName>
</protein>
<dbReference type="EMBL" id="JABMCG010000062">
    <property type="protein sequence ID" value="NUU26873.1"/>
    <property type="molecule type" value="Genomic_DNA"/>
</dbReference>
<gene>
    <name evidence="1" type="ORF">HP467_01925</name>
</gene>
<evidence type="ECO:0000313" key="1">
    <source>
        <dbReference type="EMBL" id="NUU26873.1"/>
    </source>
</evidence>
<name>A0A850DTR8_9MICO</name>
<organism evidence="1 2">
    <name type="scientific">Curtobacterium citreum</name>
    <dbReference type="NCBI Taxonomy" id="2036"/>
    <lineage>
        <taxon>Bacteria</taxon>
        <taxon>Bacillati</taxon>
        <taxon>Actinomycetota</taxon>
        <taxon>Actinomycetes</taxon>
        <taxon>Micrococcales</taxon>
        <taxon>Microbacteriaceae</taxon>
        <taxon>Curtobacterium</taxon>
    </lineage>
</organism>
<accession>A0A850DTR8</accession>
<dbReference type="RefSeq" id="WP_175325039.1">
    <property type="nucleotide sequence ID" value="NZ_JABMCG010000062.1"/>
</dbReference>
<evidence type="ECO:0000313" key="2">
    <source>
        <dbReference type="Proteomes" id="UP000539146"/>
    </source>
</evidence>
<proteinExistence type="predicted"/>
<dbReference type="AlphaFoldDB" id="A0A850DTR8"/>
<comment type="caution">
    <text evidence="1">The sequence shown here is derived from an EMBL/GenBank/DDBJ whole genome shotgun (WGS) entry which is preliminary data.</text>
</comment>
<sequence>MTITLSDDLVDALHQAVDVLDVELDGWYPSALDTLVQTLIAADPRSLIVPQGPAA</sequence>
<dbReference type="Proteomes" id="UP000539146">
    <property type="component" value="Unassembled WGS sequence"/>
</dbReference>